<accession>A0A8S5LAV3</accession>
<organism evidence="1">
    <name type="scientific">Podoviridae sp. ctBev14</name>
    <dbReference type="NCBI Taxonomy" id="2823556"/>
    <lineage>
        <taxon>Viruses</taxon>
        <taxon>Duplodnaviria</taxon>
        <taxon>Heunggongvirae</taxon>
        <taxon>Uroviricota</taxon>
        <taxon>Caudoviricetes</taxon>
    </lineage>
</organism>
<reference evidence="1" key="1">
    <citation type="journal article" date="2021" name="Proc. Natl. Acad. Sci. U.S.A.">
        <title>A Catalog of Tens of Thousands of Viruses from Human Metagenomes Reveals Hidden Associations with Chronic Diseases.</title>
        <authorList>
            <person name="Tisza M.J."/>
            <person name="Buck C.B."/>
        </authorList>
    </citation>
    <scope>NUCLEOTIDE SEQUENCE</scope>
    <source>
        <strain evidence="1">CtBev14</strain>
    </source>
</reference>
<sequence length="30" mass="3711">MRYLSKRMFPLVWHTKLFNIATLVCPFYSF</sequence>
<proteinExistence type="predicted"/>
<protein>
    <submittedName>
        <fullName evidence="1">Uncharacterized protein</fullName>
    </submittedName>
</protein>
<evidence type="ECO:0000313" key="1">
    <source>
        <dbReference type="EMBL" id="DAD67048.1"/>
    </source>
</evidence>
<dbReference type="EMBL" id="BK014667">
    <property type="protein sequence ID" value="DAD67048.1"/>
    <property type="molecule type" value="Genomic_DNA"/>
</dbReference>
<name>A0A8S5LAV3_9CAUD</name>